<dbReference type="InterPro" id="IPR038591">
    <property type="entry name" value="NolW-like_sf"/>
</dbReference>
<evidence type="ECO:0000256" key="2">
    <source>
        <dbReference type="ARBA" id="ARBA00006980"/>
    </source>
</evidence>
<evidence type="ECO:0000256" key="1">
    <source>
        <dbReference type="ARBA" id="ARBA00004442"/>
    </source>
</evidence>
<feature type="domain" description="NolW-like" evidence="14">
    <location>
        <begin position="193"/>
        <end position="262"/>
    </location>
</feature>
<dbReference type="EMBL" id="CP099717">
    <property type="protein sequence ID" value="USV57134.1"/>
    <property type="molecule type" value="Genomic_DNA"/>
</dbReference>
<feature type="region of interest" description="Disordered" evidence="11">
    <location>
        <begin position="668"/>
        <end position="690"/>
    </location>
</feature>
<accession>A0AAE9MF39</accession>
<dbReference type="InterPro" id="IPR004846">
    <property type="entry name" value="T2SS/T3SS_dom"/>
</dbReference>
<dbReference type="Pfam" id="PF00263">
    <property type="entry name" value="Secretin"/>
    <property type="match status" value="1"/>
</dbReference>
<protein>
    <submittedName>
        <fullName evidence="16">GspD family T2SS secretin variant ExeD</fullName>
    </submittedName>
</protein>
<evidence type="ECO:0000256" key="12">
    <source>
        <dbReference type="SAM" id="SignalP"/>
    </source>
</evidence>
<keyword evidence="9" id="KW-0998">Cell outer membrane</keyword>
<evidence type="ECO:0000256" key="8">
    <source>
        <dbReference type="ARBA" id="ARBA00023136"/>
    </source>
</evidence>
<dbReference type="NCBIfam" id="TIGR02517">
    <property type="entry name" value="type_II_gspD"/>
    <property type="match status" value="1"/>
</dbReference>
<dbReference type="RefSeq" id="WP_252995073.1">
    <property type="nucleotide sequence ID" value="NZ_CP099717.1"/>
</dbReference>
<dbReference type="Gene3D" id="3.30.1370.120">
    <property type="match status" value="3"/>
</dbReference>
<feature type="domain" description="NolW-like" evidence="14">
    <location>
        <begin position="127"/>
        <end position="190"/>
    </location>
</feature>
<dbReference type="Proteomes" id="UP001056890">
    <property type="component" value="Chromosome"/>
</dbReference>
<organism evidence="16 17">
    <name type="scientific">Aeromonas encheleia</name>
    <dbReference type="NCBI Taxonomy" id="73010"/>
    <lineage>
        <taxon>Bacteria</taxon>
        <taxon>Pseudomonadati</taxon>
        <taxon>Pseudomonadota</taxon>
        <taxon>Gammaproteobacteria</taxon>
        <taxon>Aeromonadales</taxon>
        <taxon>Aeromonadaceae</taxon>
        <taxon>Aeromonas</taxon>
    </lineage>
</organism>
<evidence type="ECO:0000256" key="7">
    <source>
        <dbReference type="ARBA" id="ARBA00022927"/>
    </source>
</evidence>
<dbReference type="GO" id="GO:0015628">
    <property type="term" value="P:protein secretion by the type II secretion system"/>
    <property type="evidence" value="ECO:0007669"/>
    <property type="project" value="InterPro"/>
</dbReference>
<comment type="similarity">
    <text evidence="2">Belongs to the bacterial secretin family. GSP D subfamily.</text>
</comment>
<dbReference type="InterPro" id="IPR004845">
    <property type="entry name" value="T2SS_GspD_CS"/>
</dbReference>
<dbReference type="InterPro" id="IPR001775">
    <property type="entry name" value="GspD/PilQ"/>
</dbReference>
<dbReference type="Pfam" id="PF21305">
    <property type="entry name" value="type_II_gspD_N0"/>
    <property type="match status" value="1"/>
</dbReference>
<gene>
    <name evidence="16" type="primary">exeD</name>
    <name evidence="16" type="synonym">gspD</name>
    <name evidence="16" type="ORF">NHF51_17615</name>
</gene>
<dbReference type="PROSITE" id="PS00875">
    <property type="entry name" value="T2SP_D"/>
    <property type="match status" value="1"/>
</dbReference>
<dbReference type="PRINTS" id="PR00811">
    <property type="entry name" value="BCTERIALGSPD"/>
</dbReference>
<dbReference type="InterPro" id="IPR013356">
    <property type="entry name" value="T2SS_GspD"/>
</dbReference>
<dbReference type="InterPro" id="IPR005644">
    <property type="entry name" value="NolW-like"/>
</dbReference>
<reference evidence="16" key="1">
    <citation type="submission" date="2022-06" db="EMBL/GenBank/DDBJ databases">
        <title>Complete Genome of Aeromonas sp. Strain SOD01 Isolated from an Urban Freshwater Stream.</title>
        <authorList>
            <person name="Williams L.E."/>
            <person name="Brysgel T."/>
            <person name="Capestro E.M."/>
            <person name="Foltz G.V."/>
            <person name="Gardner A.E."/>
            <person name="Ingrassia J."/>
            <person name="Peterson E."/>
            <person name="Arruda J."/>
            <person name="Flaherty I."/>
            <person name="Hunt M."/>
            <person name="Pappas G."/>
            <person name="Ramsaran S."/>
            <person name="Rocha M."/>
        </authorList>
    </citation>
    <scope>NUCLEOTIDE SEQUENCE</scope>
    <source>
        <strain evidence="16">SOD01</strain>
    </source>
</reference>
<feature type="chain" id="PRO_5042290661" evidence="12">
    <location>
        <begin position="26"/>
        <end position="690"/>
    </location>
</feature>
<feature type="signal peptide" evidence="12">
    <location>
        <begin position="1"/>
        <end position="25"/>
    </location>
</feature>
<dbReference type="InterPro" id="IPR050810">
    <property type="entry name" value="Bact_Secretion_Sys_Channel"/>
</dbReference>
<evidence type="ECO:0000259" key="14">
    <source>
        <dbReference type="Pfam" id="PF03958"/>
    </source>
</evidence>
<evidence type="ECO:0000313" key="16">
    <source>
        <dbReference type="EMBL" id="USV57134.1"/>
    </source>
</evidence>
<evidence type="ECO:0000256" key="6">
    <source>
        <dbReference type="ARBA" id="ARBA00022729"/>
    </source>
</evidence>
<evidence type="ECO:0000256" key="10">
    <source>
        <dbReference type="RuleBase" id="RU004004"/>
    </source>
</evidence>
<keyword evidence="5" id="KW-0812">Transmembrane</keyword>
<sequence length="690" mass="73592">MINKGKGWRLATVAAALMLAGSAWATEYAASFKNADIEEFINTVGKNLNKTIIIEPSVRGKINVRSYDLLNEDQYYQFFLSVLDVYGFAVVPMNNGVLKVVRSKDAKTSSIPVVDDSNPGVGDEMVTRVVPVRNVSVRELAPLLRQLNDNAGGGNVVHYEPSNVLLITGRAAVVNRLVEVVRRVDRAGDQDMDVIKLRYASAGEMVRLVTNLNKDGNTQGANASILLSPKVVADERTNSVVISGEPKARARIIQMVRQLDKDLQSQGNTRVFYLKYGKAKDLVDVLKGVSSSIAADKKGGGAAAATGGGASIGGGQLAISADETTNALVITAQPDVMAELEQVIAKLDIRRAQVLVEAIIVEIQDGDGMNLGVQWANANGGGTQFTDTGLPIGPAIIAGKDYKDNGNTEGLENLLGSFSGMAAGFYKGDWAMLVTALSTNTKNDILSTPSIVTMDNKEASFNVGQEVPVQSGSQSSTTSDQVFNTIERKTVGTKLVVTPQINEGDSVLLNIEQEVSSVAQAQAAGTANLGPTFDTRTVKNAVLVKSGETVVLGGLMDEQTQEKVSKVPLLGDIPVLGYLFRSTTTSKAKRNLMVFIRPTILRDANVYSGVSSNKYTLFRAEQLNLAAEEGYATSPARQVLPAYGQDVMLSPEVQKQIELMKAQQQATATGAHSQVQQAPAQGQPFVQGQP</sequence>
<dbReference type="Pfam" id="PF03958">
    <property type="entry name" value="Secretin_N"/>
    <property type="match status" value="3"/>
</dbReference>
<keyword evidence="3 10" id="KW-0813">Transport</keyword>
<keyword evidence="4" id="KW-1134">Transmembrane beta strand</keyword>
<evidence type="ECO:0000256" key="9">
    <source>
        <dbReference type="ARBA" id="ARBA00023237"/>
    </source>
</evidence>
<evidence type="ECO:0000259" key="13">
    <source>
        <dbReference type="Pfam" id="PF00263"/>
    </source>
</evidence>
<keyword evidence="17" id="KW-1185">Reference proteome</keyword>
<proteinExistence type="inferred from homology"/>
<feature type="domain" description="NolW-like" evidence="14">
    <location>
        <begin position="269"/>
        <end position="353"/>
    </location>
</feature>
<evidence type="ECO:0000256" key="11">
    <source>
        <dbReference type="SAM" id="MobiDB-lite"/>
    </source>
</evidence>
<evidence type="ECO:0000259" key="15">
    <source>
        <dbReference type="Pfam" id="PF21305"/>
    </source>
</evidence>
<evidence type="ECO:0000313" key="17">
    <source>
        <dbReference type="Proteomes" id="UP001056890"/>
    </source>
</evidence>
<keyword evidence="6 12" id="KW-0732">Signal</keyword>
<dbReference type="PANTHER" id="PTHR30332:SF24">
    <property type="entry name" value="SECRETIN GSPD-RELATED"/>
    <property type="match status" value="1"/>
</dbReference>
<evidence type="ECO:0000256" key="3">
    <source>
        <dbReference type="ARBA" id="ARBA00022448"/>
    </source>
</evidence>
<comment type="subcellular location">
    <subcellularLocation>
        <location evidence="1 10">Cell outer membrane</location>
    </subcellularLocation>
</comment>
<name>A0AAE9MF39_9GAMM</name>
<dbReference type="PANTHER" id="PTHR30332">
    <property type="entry name" value="PROBABLE GENERAL SECRETION PATHWAY PROTEIN D"/>
    <property type="match status" value="1"/>
</dbReference>
<evidence type="ECO:0000256" key="5">
    <source>
        <dbReference type="ARBA" id="ARBA00022692"/>
    </source>
</evidence>
<keyword evidence="7" id="KW-0653">Protein transport</keyword>
<keyword evidence="8" id="KW-0472">Membrane</keyword>
<evidence type="ECO:0000256" key="4">
    <source>
        <dbReference type="ARBA" id="ARBA00022452"/>
    </source>
</evidence>
<dbReference type="InterPro" id="IPR049371">
    <property type="entry name" value="GspD-like_N0"/>
</dbReference>
<dbReference type="GO" id="GO:0015627">
    <property type="term" value="C:type II protein secretion system complex"/>
    <property type="evidence" value="ECO:0007669"/>
    <property type="project" value="InterPro"/>
</dbReference>
<feature type="domain" description="GspD-like N0" evidence="15">
    <location>
        <begin position="31"/>
        <end position="100"/>
    </location>
</feature>
<feature type="domain" description="Type II/III secretion system secretin-like" evidence="13">
    <location>
        <begin position="436"/>
        <end position="602"/>
    </location>
</feature>
<dbReference type="AlphaFoldDB" id="A0AAE9MF39"/>
<dbReference type="GO" id="GO:0009279">
    <property type="term" value="C:cell outer membrane"/>
    <property type="evidence" value="ECO:0007669"/>
    <property type="project" value="UniProtKB-SubCell"/>
</dbReference>